<comment type="caution">
    <text evidence="2">The sequence shown here is derived from an EMBL/GenBank/DDBJ whole genome shotgun (WGS) entry which is preliminary data.</text>
</comment>
<dbReference type="AlphaFoldDB" id="A0A1Y1RM81"/>
<evidence type="ECO:0000313" key="2">
    <source>
        <dbReference type="EMBL" id="ORC15544.1"/>
    </source>
</evidence>
<name>A0A1Y1RM81_9MICC</name>
<keyword evidence="1" id="KW-0732">Signal</keyword>
<proteinExistence type="predicted"/>
<evidence type="ECO:0000256" key="1">
    <source>
        <dbReference type="SAM" id="SignalP"/>
    </source>
</evidence>
<gene>
    <name evidence="2" type="ORF">A7979_07385</name>
</gene>
<reference evidence="2 3" key="1">
    <citation type="submission" date="2016-05" db="EMBL/GenBank/DDBJ databases">
        <title>Draft genome sequence of a porcine commensal Rothia nasimurium.</title>
        <authorList>
            <person name="Gaiser R.A."/>
            <person name="Van Baarlen P."/>
            <person name="Wells J.M."/>
        </authorList>
    </citation>
    <scope>NUCLEOTIDE SEQUENCE [LARGE SCALE GENOMIC DNA]</scope>
    <source>
        <strain evidence="2 3">PT-32</strain>
    </source>
</reference>
<feature type="chain" id="PRO_5013299351" evidence="1">
    <location>
        <begin position="27"/>
        <end position="487"/>
    </location>
</feature>
<dbReference type="OrthoDB" id="9764271at2"/>
<dbReference type="Proteomes" id="UP000192359">
    <property type="component" value="Unassembled WGS sequence"/>
</dbReference>
<keyword evidence="3" id="KW-1185">Reference proteome</keyword>
<sequence>MKSLRTSLGVTALVGLSLTMAPNAFAVDTPTVDTTTAIGTYWSNNQDALGQPTGNQQTFANGATQQVFENGVVTQGKYGGVQAITGKAGQAFVSAGGAEKFGNAESAPWKHGYCGLSVTTSDSKTRWLVVLDEQTQPGSYLDLKSAEAKAWQAERSKTRSCFTNNAAVETPIEPVTEVNYGNAAQKIADARATALANGVQVAETGGELIKATDDLVTQDFGDNISAVYSMAQDRALMINTDALKAYLADPATYGQYLYQNEYTTNWKTGALELRALFYNSTAENCSTPVTGDDHGYALFSLGGTVISHYFIQYNDYGTCINWDNQTVASPIAWGPGLMDRTAVGTEIDATYDWSAAKFIPLQQVLELRVDAAKVVYIKADAAGKPLAGAKPVESSAMTEALKLADRGRFSAYNDWANGGNWNIWNEMTMLGAPVAAATEATADDGTVTVSQEFEGGTLVWTKGSESMSPQLNDLGKAKLDWYNSLGL</sequence>
<feature type="signal peptide" evidence="1">
    <location>
        <begin position="1"/>
        <end position="26"/>
    </location>
</feature>
<dbReference type="EMBL" id="LXWF01000043">
    <property type="protein sequence ID" value="ORC15544.1"/>
    <property type="molecule type" value="Genomic_DNA"/>
</dbReference>
<dbReference type="RefSeq" id="WP_083093504.1">
    <property type="nucleotide sequence ID" value="NZ_LXWF01000043.1"/>
</dbReference>
<organism evidence="2 3">
    <name type="scientific">Rothia nasimurium</name>
    <dbReference type="NCBI Taxonomy" id="85336"/>
    <lineage>
        <taxon>Bacteria</taxon>
        <taxon>Bacillati</taxon>
        <taxon>Actinomycetota</taxon>
        <taxon>Actinomycetes</taxon>
        <taxon>Micrococcales</taxon>
        <taxon>Micrococcaceae</taxon>
        <taxon>Rothia</taxon>
    </lineage>
</organism>
<protein>
    <submittedName>
        <fullName evidence="2">Uncharacterized protein</fullName>
    </submittedName>
</protein>
<evidence type="ECO:0000313" key="3">
    <source>
        <dbReference type="Proteomes" id="UP000192359"/>
    </source>
</evidence>
<accession>A0A1Y1RM81</accession>